<protein>
    <submittedName>
        <fullName evidence="9">SANT/Myb domain</fullName>
    </submittedName>
</protein>
<keyword evidence="5" id="KW-0539">Nucleus</keyword>
<feature type="domain" description="Myb-like" evidence="7">
    <location>
        <begin position="40"/>
        <end position="91"/>
    </location>
</feature>
<keyword evidence="10" id="KW-1185">Reference proteome</keyword>
<evidence type="ECO:0000259" key="8">
    <source>
        <dbReference type="PROSITE" id="PS51294"/>
    </source>
</evidence>
<evidence type="ECO:0000256" key="3">
    <source>
        <dbReference type="ARBA" id="ARBA00023125"/>
    </source>
</evidence>
<dbReference type="PROSITE" id="PS51294">
    <property type="entry name" value="HTH_MYB"/>
    <property type="match status" value="2"/>
</dbReference>
<dbReference type="Gene3D" id="1.10.10.60">
    <property type="entry name" value="Homeodomain-like"/>
    <property type="match status" value="2"/>
</dbReference>
<feature type="domain" description="HTH myb-type" evidence="8">
    <location>
        <begin position="99"/>
        <end position="146"/>
    </location>
</feature>
<dbReference type="GO" id="GO:0000978">
    <property type="term" value="F:RNA polymerase II cis-regulatory region sequence-specific DNA binding"/>
    <property type="evidence" value="ECO:0007669"/>
    <property type="project" value="TreeGrafter"/>
</dbReference>
<feature type="domain" description="Myb-like" evidence="7">
    <location>
        <begin position="92"/>
        <end position="142"/>
    </location>
</feature>
<feature type="domain" description="HTH myb-type" evidence="8">
    <location>
        <begin position="46"/>
        <end position="95"/>
    </location>
</feature>
<feature type="region of interest" description="Disordered" evidence="6">
    <location>
        <begin position="244"/>
        <end position="275"/>
    </location>
</feature>
<evidence type="ECO:0000259" key="7">
    <source>
        <dbReference type="PROSITE" id="PS50090"/>
    </source>
</evidence>
<comment type="caution">
    <text evidence="9">The sequence shown here is derived from an EMBL/GenBank/DDBJ whole genome shotgun (WGS) entry which is preliminary data.</text>
</comment>
<evidence type="ECO:0000256" key="5">
    <source>
        <dbReference type="ARBA" id="ARBA00023242"/>
    </source>
</evidence>
<dbReference type="PANTHER" id="PTHR46621:SF1">
    <property type="entry name" value="SNRNA-ACTIVATING PROTEIN COMPLEX SUBUNIT 4"/>
    <property type="match status" value="1"/>
</dbReference>
<name>A0AAN8Z5A8_9MAGN</name>
<dbReference type="PANTHER" id="PTHR46621">
    <property type="entry name" value="SNRNA-ACTIVATING PROTEIN COMPLEX SUBUNIT 4"/>
    <property type="match status" value="1"/>
</dbReference>
<dbReference type="SUPFAM" id="SSF46689">
    <property type="entry name" value="Homeodomain-like"/>
    <property type="match status" value="1"/>
</dbReference>
<dbReference type="InterPro" id="IPR001005">
    <property type="entry name" value="SANT/Myb"/>
</dbReference>
<dbReference type="GO" id="GO:0001006">
    <property type="term" value="F:RNA polymerase III type 3 promoter sequence-specific DNA binding"/>
    <property type="evidence" value="ECO:0007669"/>
    <property type="project" value="TreeGrafter"/>
</dbReference>
<dbReference type="CDD" id="cd00167">
    <property type="entry name" value="SANT"/>
    <property type="match status" value="2"/>
</dbReference>
<dbReference type="GO" id="GO:0019185">
    <property type="term" value="C:snRNA-activating protein complex"/>
    <property type="evidence" value="ECO:0007669"/>
    <property type="project" value="TreeGrafter"/>
</dbReference>
<feature type="region of interest" description="Disordered" evidence="6">
    <location>
        <begin position="29"/>
        <end position="48"/>
    </location>
</feature>
<feature type="compositionally biased region" description="Polar residues" evidence="6">
    <location>
        <begin position="244"/>
        <end position="255"/>
    </location>
</feature>
<comment type="subcellular location">
    <subcellularLocation>
        <location evidence="1">Nucleus</location>
    </subcellularLocation>
</comment>
<dbReference type="EMBL" id="JBAMMX010000016">
    <property type="protein sequence ID" value="KAK6925351.1"/>
    <property type="molecule type" value="Genomic_DNA"/>
</dbReference>
<organism evidence="9 10">
    <name type="scientific">Dillenia turbinata</name>
    <dbReference type="NCBI Taxonomy" id="194707"/>
    <lineage>
        <taxon>Eukaryota</taxon>
        <taxon>Viridiplantae</taxon>
        <taxon>Streptophyta</taxon>
        <taxon>Embryophyta</taxon>
        <taxon>Tracheophyta</taxon>
        <taxon>Spermatophyta</taxon>
        <taxon>Magnoliopsida</taxon>
        <taxon>eudicotyledons</taxon>
        <taxon>Gunneridae</taxon>
        <taxon>Pentapetalae</taxon>
        <taxon>Dilleniales</taxon>
        <taxon>Dilleniaceae</taxon>
        <taxon>Dillenia</taxon>
    </lineage>
</organism>
<reference evidence="9 10" key="1">
    <citation type="submission" date="2023-12" db="EMBL/GenBank/DDBJ databases">
        <title>A high-quality genome assembly for Dillenia turbinata (Dilleniales).</title>
        <authorList>
            <person name="Chanderbali A."/>
        </authorList>
    </citation>
    <scope>NUCLEOTIDE SEQUENCE [LARGE SCALE GENOMIC DNA]</scope>
    <source>
        <strain evidence="9">LSX21</strain>
        <tissue evidence="9">Leaf</tissue>
    </source>
</reference>
<dbReference type="SMART" id="SM00717">
    <property type="entry name" value="SANT"/>
    <property type="match status" value="2"/>
</dbReference>
<evidence type="ECO:0000256" key="2">
    <source>
        <dbReference type="ARBA" id="ARBA00023015"/>
    </source>
</evidence>
<evidence type="ECO:0000313" key="10">
    <source>
        <dbReference type="Proteomes" id="UP001370490"/>
    </source>
</evidence>
<keyword evidence="3" id="KW-0238">DNA-binding</keyword>
<dbReference type="PROSITE" id="PS50090">
    <property type="entry name" value="MYB_LIKE"/>
    <property type="match status" value="2"/>
</dbReference>
<dbReference type="Pfam" id="PF00249">
    <property type="entry name" value="Myb_DNA-binding"/>
    <property type="match status" value="2"/>
</dbReference>
<dbReference type="GO" id="GO:0042795">
    <property type="term" value="P:snRNA transcription by RNA polymerase II"/>
    <property type="evidence" value="ECO:0007669"/>
    <property type="project" value="TreeGrafter"/>
</dbReference>
<feature type="compositionally biased region" description="Polar residues" evidence="6">
    <location>
        <begin position="29"/>
        <end position="41"/>
    </location>
</feature>
<dbReference type="GO" id="GO:0042796">
    <property type="term" value="P:snRNA transcription by RNA polymerase III"/>
    <property type="evidence" value="ECO:0007669"/>
    <property type="project" value="TreeGrafter"/>
</dbReference>
<evidence type="ECO:0000256" key="4">
    <source>
        <dbReference type="ARBA" id="ARBA00023163"/>
    </source>
</evidence>
<evidence type="ECO:0000313" key="9">
    <source>
        <dbReference type="EMBL" id="KAK6925351.1"/>
    </source>
</evidence>
<evidence type="ECO:0000256" key="1">
    <source>
        <dbReference type="ARBA" id="ARBA00004123"/>
    </source>
</evidence>
<accession>A0AAN8Z5A8</accession>
<dbReference type="FunFam" id="1.10.10.60:FF:000016">
    <property type="entry name" value="Transcriptional activator Myb isoform A"/>
    <property type="match status" value="1"/>
</dbReference>
<proteinExistence type="predicted"/>
<sequence>MGIPTNRNNIEWTEEEDVQLREAAPTYEESNWQMEQSLHPSQQREGRWTSNEDECLKVAVMHFGLKTWKKIAEFVPGRTGVQCRERWVNCLDPCLNMNNWTEEEDSKLNAAIAEHGYCWSKVAACVPPHTNNQCQRRWKLLLPHEVPLLQEARKIEKVSFISNFVDRESKCPTINPDDLLPYKFHTRFLNHLTMDFKRHVRKYQDGCQNRGNHRFHLRRYRLCFGSTIPRRARSKWSKRRLTNDCQNENVPNDNGTTKRRQHKTKDSNQLMRSTGEGANSWANVTMKRTFCEPRTGYSVIAGIVEVMRMRKAPKSHLWNKNTLAVESIDDTISPSDLARLSTISSRQSRGTRSPATSGTSTIVTLNSVELENDPPDSDKLMMIRDNKVGTSSADVIEVTGGVTLSGFLNRQNRRARISEKTALPPQDL</sequence>
<dbReference type="InterPro" id="IPR051575">
    <property type="entry name" value="Myb-like_DNA-bd"/>
</dbReference>
<dbReference type="AlphaFoldDB" id="A0AAN8Z5A8"/>
<keyword evidence="4" id="KW-0804">Transcription</keyword>
<keyword evidence="2" id="KW-0805">Transcription regulation</keyword>
<dbReference type="Proteomes" id="UP001370490">
    <property type="component" value="Unassembled WGS sequence"/>
</dbReference>
<dbReference type="InterPro" id="IPR017930">
    <property type="entry name" value="Myb_dom"/>
</dbReference>
<dbReference type="GO" id="GO:0005634">
    <property type="term" value="C:nucleus"/>
    <property type="evidence" value="ECO:0007669"/>
    <property type="project" value="UniProtKB-SubCell"/>
</dbReference>
<gene>
    <name evidence="9" type="ORF">RJ641_009677</name>
</gene>
<evidence type="ECO:0000256" key="6">
    <source>
        <dbReference type="SAM" id="MobiDB-lite"/>
    </source>
</evidence>
<dbReference type="InterPro" id="IPR009057">
    <property type="entry name" value="Homeodomain-like_sf"/>
</dbReference>